<organism evidence="1 2">
    <name type="scientific">Mucilaginibacter terrae</name>
    <dbReference type="NCBI Taxonomy" id="1955052"/>
    <lineage>
        <taxon>Bacteria</taxon>
        <taxon>Pseudomonadati</taxon>
        <taxon>Bacteroidota</taxon>
        <taxon>Sphingobacteriia</taxon>
        <taxon>Sphingobacteriales</taxon>
        <taxon>Sphingobacteriaceae</taxon>
        <taxon>Mucilaginibacter</taxon>
    </lineage>
</organism>
<accession>A0ABU3GUG0</accession>
<evidence type="ECO:0000313" key="2">
    <source>
        <dbReference type="Proteomes" id="UP001258315"/>
    </source>
</evidence>
<evidence type="ECO:0000313" key="1">
    <source>
        <dbReference type="EMBL" id="MDT3403211.1"/>
    </source>
</evidence>
<name>A0ABU3GUG0_9SPHI</name>
<gene>
    <name evidence="1" type="ORF">QE417_002283</name>
</gene>
<dbReference type="RefSeq" id="WP_311950015.1">
    <property type="nucleotide sequence ID" value="NZ_JAVLVU010000001.1"/>
</dbReference>
<comment type="caution">
    <text evidence="1">The sequence shown here is derived from an EMBL/GenBank/DDBJ whole genome shotgun (WGS) entry which is preliminary data.</text>
</comment>
<reference evidence="2" key="1">
    <citation type="submission" date="2023-07" db="EMBL/GenBank/DDBJ databases">
        <title>Functional and genomic diversity of the sorghum phyllosphere microbiome.</title>
        <authorList>
            <person name="Shade A."/>
        </authorList>
    </citation>
    <scope>NUCLEOTIDE SEQUENCE [LARGE SCALE GENOMIC DNA]</scope>
    <source>
        <strain evidence="2">SORGH_AS_0422</strain>
    </source>
</reference>
<dbReference type="Proteomes" id="UP001258315">
    <property type="component" value="Unassembled WGS sequence"/>
</dbReference>
<proteinExistence type="predicted"/>
<sequence length="113" mass="12807">MQVEVFSNKKHIGTADLQVGDESMGHLYGELIPLESYYLLVQDTIREFWEKGDGNYTKINALNLRIRLPSGYCIVGAGGITIDDLEELPNESKRIDIAGVDFGLIRHYLENYK</sequence>
<keyword evidence="2" id="KW-1185">Reference proteome</keyword>
<protein>
    <submittedName>
        <fullName evidence="1">Uncharacterized protein</fullName>
    </submittedName>
</protein>
<dbReference type="EMBL" id="JAVLVU010000001">
    <property type="protein sequence ID" value="MDT3403211.1"/>
    <property type="molecule type" value="Genomic_DNA"/>
</dbReference>